<evidence type="ECO:0000259" key="2">
    <source>
        <dbReference type="PROSITE" id="PS51048"/>
    </source>
</evidence>
<evidence type="ECO:0000313" key="5">
    <source>
        <dbReference type="Proteomes" id="UP000789595"/>
    </source>
</evidence>
<dbReference type="OrthoDB" id="164025at2759"/>
<gene>
    <name evidence="4" type="ORF">PECAL_2P10770</name>
</gene>
<dbReference type="AlphaFoldDB" id="A0A8J2SKA5"/>
<dbReference type="Pfam" id="PF04969">
    <property type="entry name" value="CS"/>
    <property type="match status" value="1"/>
</dbReference>
<feature type="region of interest" description="Disordered" evidence="1">
    <location>
        <begin position="267"/>
        <end position="336"/>
    </location>
</feature>
<dbReference type="InterPro" id="IPR008978">
    <property type="entry name" value="HSP20-like_chaperone"/>
</dbReference>
<organism evidence="4 5">
    <name type="scientific">Pelagomonas calceolata</name>
    <dbReference type="NCBI Taxonomy" id="35677"/>
    <lineage>
        <taxon>Eukaryota</taxon>
        <taxon>Sar</taxon>
        <taxon>Stramenopiles</taxon>
        <taxon>Ochrophyta</taxon>
        <taxon>Pelagophyceae</taxon>
        <taxon>Pelagomonadales</taxon>
        <taxon>Pelagomonadaceae</taxon>
        <taxon>Pelagomonas</taxon>
    </lineage>
</organism>
<dbReference type="PROSITE" id="PS51203">
    <property type="entry name" value="CS"/>
    <property type="match status" value="1"/>
</dbReference>
<dbReference type="CDD" id="cd06468">
    <property type="entry name" value="p23_CacyBP"/>
    <property type="match status" value="1"/>
</dbReference>
<dbReference type="EMBL" id="CAKKNE010000002">
    <property type="protein sequence ID" value="CAH0368029.1"/>
    <property type="molecule type" value="Genomic_DNA"/>
</dbReference>
<feature type="compositionally biased region" description="Basic and acidic residues" evidence="1">
    <location>
        <begin position="224"/>
        <end position="237"/>
    </location>
</feature>
<feature type="region of interest" description="Disordered" evidence="1">
    <location>
        <begin position="42"/>
        <end position="86"/>
    </location>
</feature>
<dbReference type="InterPro" id="IPR007699">
    <property type="entry name" value="SGS_dom"/>
</dbReference>
<reference evidence="4" key="1">
    <citation type="submission" date="2021-11" db="EMBL/GenBank/DDBJ databases">
        <authorList>
            <consortium name="Genoscope - CEA"/>
            <person name="William W."/>
        </authorList>
    </citation>
    <scope>NUCLEOTIDE SEQUENCE</scope>
</reference>
<dbReference type="PANTHER" id="PTHR47686:SF1">
    <property type="entry name" value="CALCYCLIN-BINDING PROTEIN"/>
    <property type="match status" value="1"/>
</dbReference>
<dbReference type="Gene3D" id="2.60.40.790">
    <property type="match status" value="1"/>
</dbReference>
<dbReference type="PROSITE" id="PS51048">
    <property type="entry name" value="SGS"/>
    <property type="match status" value="1"/>
</dbReference>
<dbReference type="SUPFAM" id="SSF49764">
    <property type="entry name" value="HSP20-like chaperones"/>
    <property type="match status" value="1"/>
</dbReference>
<dbReference type="InterPro" id="IPR037893">
    <property type="entry name" value="CS_CacyBP"/>
</dbReference>
<feature type="domain" description="SGS" evidence="2">
    <location>
        <begin position="206"/>
        <end position="300"/>
    </location>
</feature>
<evidence type="ECO:0000313" key="4">
    <source>
        <dbReference type="EMBL" id="CAH0368029.1"/>
    </source>
</evidence>
<accession>A0A8J2SKA5</accession>
<evidence type="ECO:0000259" key="3">
    <source>
        <dbReference type="PROSITE" id="PS51203"/>
    </source>
</evidence>
<feature type="compositionally biased region" description="Pro residues" evidence="1">
    <location>
        <begin position="61"/>
        <end position="70"/>
    </location>
</feature>
<feature type="domain" description="CS" evidence="3">
    <location>
        <begin position="123"/>
        <end position="222"/>
    </location>
</feature>
<name>A0A8J2SKA5_9STRA</name>
<dbReference type="GO" id="GO:0044548">
    <property type="term" value="F:S100 protein binding"/>
    <property type="evidence" value="ECO:0007669"/>
    <property type="project" value="InterPro"/>
</dbReference>
<protein>
    <recommendedName>
        <fullName evidence="6">CS domain-containing protein</fullName>
    </recommendedName>
</protein>
<dbReference type="GO" id="GO:0031625">
    <property type="term" value="F:ubiquitin protein ligase binding"/>
    <property type="evidence" value="ECO:0007669"/>
    <property type="project" value="InterPro"/>
</dbReference>
<feature type="compositionally biased region" description="Basic and acidic residues" evidence="1">
    <location>
        <begin position="327"/>
        <end position="336"/>
    </location>
</feature>
<dbReference type="PANTHER" id="PTHR47686">
    <property type="entry name" value="SGS DOMAIN-CONTAINING PROTEIN"/>
    <property type="match status" value="1"/>
</dbReference>
<comment type="caution">
    <text evidence="4">The sequence shown here is derived from an EMBL/GenBank/DDBJ whole genome shotgun (WGS) entry which is preliminary data.</text>
</comment>
<keyword evidence="5" id="KW-1185">Reference proteome</keyword>
<dbReference type="Proteomes" id="UP000789595">
    <property type="component" value="Unassembled WGS sequence"/>
</dbReference>
<evidence type="ECO:0000256" key="1">
    <source>
        <dbReference type="SAM" id="MobiDB-lite"/>
    </source>
</evidence>
<feature type="region of interest" description="Disordered" evidence="1">
    <location>
        <begin position="224"/>
        <end position="248"/>
    </location>
</feature>
<proteinExistence type="predicted"/>
<dbReference type="GO" id="GO:0015631">
    <property type="term" value="F:tubulin binding"/>
    <property type="evidence" value="ECO:0007669"/>
    <property type="project" value="InterPro"/>
</dbReference>
<dbReference type="InterPro" id="IPR007052">
    <property type="entry name" value="CS_dom"/>
</dbReference>
<evidence type="ECO:0008006" key="6">
    <source>
        <dbReference type="Google" id="ProtNLM"/>
    </source>
</evidence>
<feature type="compositionally biased region" description="Basic and acidic residues" evidence="1">
    <location>
        <begin position="294"/>
        <end position="307"/>
    </location>
</feature>
<sequence length="336" mass="36664">MAEAVGRDLAEAKALLARATRPNVKQVLASFIKTQTARELELLTGSAQEGEDPSLSTEFPPDGPPNPCPPEPKKNASDPGDALPVAPRFKVAPSQLPKDVASPAPTKLVRAGSAAPSTAKTTWVAPAYGWEQGEYNSPWVNVLISLEGVGAAKERCHCDFGIDSFDLRVTDVQGTNYRLVVEALDKDIVPEESRLIVKKNRITLKLKKVKGEYSYDHWTDLKKKGGKAAKDKSRNKDPSAGIMDMMKDLYDNGDDNMRKIIGESMMKSRNGEKQDPNDIELPQSPGIDDDDATEPDKGGFDLDDTKTKMPPMPEGRLPDLSSIPGMEDFKMDPTSE</sequence>